<dbReference type="InterPro" id="IPR011761">
    <property type="entry name" value="ATP-grasp"/>
</dbReference>
<accession>A0A413IB13</accession>
<sequence length="328" mass="37612">MEKILVLSPGRQRYLIDLFKVYFEVYIGDNNDLILETYKEFTSLKMPLYGSEEYMDVLTSFICEHEINYVLTLSDIEVVVLSGNEVLLENAGCHLIGLPYDKALLCLDKYLFYEYLITNGIYTPLTYIEVDKLQTDLKAGRIHYPLIIKNRWGMGSKGLAVVHSEDDLKNYNNTGQASFPSFLGAVKNPDLNVVYQEMLFSDEYGMDIINDLDRKYRLCVVKKKLEMRGGETDVAEMVCFPEAEILAEKLSFLFQHQGNMDCDFLNVEGKLYVIDVNPRFGGGYIFSEAAGVNVPALLHAWINHEYVDCQRVQCLGKRYRKITSLIEI</sequence>
<dbReference type="OMA" id="HAWINHE"/>
<protein>
    <submittedName>
        <fullName evidence="3">ATP-grasp domain-containing protein</fullName>
    </submittedName>
</protein>
<organism evidence="3 4">
    <name type="scientific">Odoribacter splanchnicus</name>
    <dbReference type="NCBI Taxonomy" id="28118"/>
    <lineage>
        <taxon>Bacteria</taxon>
        <taxon>Pseudomonadati</taxon>
        <taxon>Bacteroidota</taxon>
        <taxon>Bacteroidia</taxon>
        <taxon>Bacteroidales</taxon>
        <taxon>Odoribacteraceae</taxon>
        <taxon>Odoribacter</taxon>
    </lineage>
</organism>
<gene>
    <name evidence="3" type="ORF">DXA53_10630</name>
</gene>
<dbReference type="InterPro" id="IPR013815">
    <property type="entry name" value="ATP_grasp_subdomain_1"/>
</dbReference>
<dbReference type="EMBL" id="QSCO01000014">
    <property type="protein sequence ID" value="RGY06017.1"/>
    <property type="molecule type" value="Genomic_DNA"/>
</dbReference>
<name>A0A413IB13_9BACT</name>
<proteinExistence type="predicted"/>
<reference evidence="3 4" key="1">
    <citation type="submission" date="2018-08" db="EMBL/GenBank/DDBJ databases">
        <title>A genome reference for cultivated species of the human gut microbiota.</title>
        <authorList>
            <person name="Zou Y."/>
            <person name="Xue W."/>
            <person name="Luo G."/>
        </authorList>
    </citation>
    <scope>NUCLEOTIDE SEQUENCE [LARGE SCALE GENOMIC DNA]</scope>
    <source>
        <strain evidence="3 4">OF03-11</strain>
    </source>
</reference>
<evidence type="ECO:0000313" key="4">
    <source>
        <dbReference type="Proteomes" id="UP000284434"/>
    </source>
</evidence>
<dbReference type="Pfam" id="PF02655">
    <property type="entry name" value="ATP-grasp_3"/>
    <property type="match status" value="1"/>
</dbReference>
<dbReference type="PROSITE" id="PS50975">
    <property type="entry name" value="ATP_GRASP"/>
    <property type="match status" value="1"/>
</dbReference>
<dbReference type="AlphaFoldDB" id="A0A413IB13"/>
<dbReference type="InterPro" id="IPR003806">
    <property type="entry name" value="ATP-grasp_PylC-type"/>
</dbReference>
<dbReference type="SUPFAM" id="SSF56059">
    <property type="entry name" value="Glutathione synthetase ATP-binding domain-like"/>
    <property type="match status" value="1"/>
</dbReference>
<dbReference type="GeneID" id="61273382"/>
<dbReference type="Gene3D" id="3.30.470.20">
    <property type="entry name" value="ATP-grasp fold, B domain"/>
    <property type="match status" value="1"/>
</dbReference>
<comment type="caution">
    <text evidence="3">The sequence shown here is derived from an EMBL/GenBank/DDBJ whole genome shotgun (WGS) entry which is preliminary data.</text>
</comment>
<feature type="domain" description="ATP-grasp" evidence="2">
    <location>
        <begin position="113"/>
        <end position="303"/>
    </location>
</feature>
<dbReference type="RefSeq" id="WP_013610483.1">
    <property type="nucleotide sequence ID" value="NZ_BAABYK010000001.1"/>
</dbReference>
<evidence type="ECO:0000259" key="2">
    <source>
        <dbReference type="PROSITE" id="PS50975"/>
    </source>
</evidence>
<evidence type="ECO:0000313" key="3">
    <source>
        <dbReference type="EMBL" id="RGY06017.1"/>
    </source>
</evidence>
<dbReference type="Proteomes" id="UP000284434">
    <property type="component" value="Unassembled WGS sequence"/>
</dbReference>
<evidence type="ECO:0000256" key="1">
    <source>
        <dbReference type="PROSITE-ProRule" id="PRU00409"/>
    </source>
</evidence>
<keyword evidence="1" id="KW-0547">Nucleotide-binding</keyword>
<dbReference type="GO" id="GO:0046872">
    <property type="term" value="F:metal ion binding"/>
    <property type="evidence" value="ECO:0007669"/>
    <property type="project" value="InterPro"/>
</dbReference>
<keyword evidence="1" id="KW-0067">ATP-binding</keyword>
<dbReference type="GO" id="GO:0005524">
    <property type="term" value="F:ATP binding"/>
    <property type="evidence" value="ECO:0007669"/>
    <property type="project" value="UniProtKB-UniRule"/>
</dbReference>
<dbReference type="Gene3D" id="3.30.1490.20">
    <property type="entry name" value="ATP-grasp fold, A domain"/>
    <property type="match status" value="1"/>
</dbReference>